<evidence type="ECO:0000256" key="1">
    <source>
        <dbReference type="SAM" id="MobiDB-lite"/>
    </source>
</evidence>
<feature type="compositionally biased region" description="Pro residues" evidence="1">
    <location>
        <begin position="1"/>
        <end position="30"/>
    </location>
</feature>
<dbReference type="AlphaFoldDB" id="A0A139AVF1"/>
<organism evidence="2 3">
    <name type="scientific">Gonapodya prolifera (strain JEL478)</name>
    <name type="common">Monoblepharis prolifera</name>
    <dbReference type="NCBI Taxonomy" id="1344416"/>
    <lineage>
        <taxon>Eukaryota</taxon>
        <taxon>Fungi</taxon>
        <taxon>Fungi incertae sedis</taxon>
        <taxon>Chytridiomycota</taxon>
        <taxon>Chytridiomycota incertae sedis</taxon>
        <taxon>Monoblepharidomycetes</taxon>
        <taxon>Monoblepharidales</taxon>
        <taxon>Gonapodyaceae</taxon>
        <taxon>Gonapodya</taxon>
    </lineage>
</organism>
<evidence type="ECO:0000313" key="2">
    <source>
        <dbReference type="EMBL" id="KXS20711.1"/>
    </source>
</evidence>
<protein>
    <submittedName>
        <fullName evidence="2">Uncharacterized protein</fullName>
    </submittedName>
</protein>
<reference evidence="2 3" key="1">
    <citation type="journal article" date="2015" name="Genome Biol. Evol.">
        <title>Phylogenomic analyses indicate that early fungi evolved digesting cell walls of algal ancestors of land plants.</title>
        <authorList>
            <person name="Chang Y."/>
            <person name="Wang S."/>
            <person name="Sekimoto S."/>
            <person name="Aerts A.L."/>
            <person name="Choi C."/>
            <person name="Clum A."/>
            <person name="LaButti K.M."/>
            <person name="Lindquist E.A."/>
            <person name="Yee Ngan C."/>
            <person name="Ohm R.A."/>
            <person name="Salamov A.A."/>
            <person name="Grigoriev I.V."/>
            <person name="Spatafora J.W."/>
            <person name="Berbee M.L."/>
        </authorList>
    </citation>
    <scope>NUCLEOTIDE SEQUENCE [LARGE SCALE GENOMIC DNA]</scope>
    <source>
        <strain evidence="2 3">JEL478</strain>
    </source>
</reference>
<dbReference type="Proteomes" id="UP000070544">
    <property type="component" value="Unassembled WGS sequence"/>
</dbReference>
<dbReference type="EMBL" id="KQ965734">
    <property type="protein sequence ID" value="KXS20711.1"/>
    <property type="molecule type" value="Genomic_DNA"/>
</dbReference>
<proteinExistence type="predicted"/>
<sequence>MHQSPLPPPRLPQPSAEPPQCHPPVGPTHPLPHSLRLLLPEDLLPSQDLPLPHPPPAHSQQSTLRLSHPARPLRHPLPHYLLDLSLPLQLETFGDHLLGPHLTEGWEPVLLRDSEQRPWCPPTAPR</sequence>
<name>A0A139AVF1_GONPJ</name>
<feature type="compositionally biased region" description="Low complexity" evidence="1">
    <location>
        <begin position="58"/>
        <end position="70"/>
    </location>
</feature>
<accession>A0A139AVF1</accession>
<keyword evidence="3" id="KW-1185">Reference proteome</keyword>
<gene>
    <name evidence="2" type="ORF">M427DRAFT_51690</name>
</gene>
<feature type="region of interest" description="Disordered" evidence="1">
    <location>
        <begin position="1"/>
        <end position="71"/>
    </location>
</feature>
<feature type="compositionally biased region" description="Low complexity" evidence="1">
    <location>
        <begin position="31"/>
        <end position="50"/>
    </location>
</feature>
<evidence type="ECO:0000313" key="3">
    <source>
        <dbReference type="Proteomes" id="UP000070544"/>
    </source>
</evidence>